<evidence type="ECO:0000256" key="11">
    <source>
        <dbReference type="ARBA" id="ARBA00073645"/>
    </source>
</evidence>
<dbReference type="AlphaFoldDB" id="A0A556RL48"/>
<dbReference type="Pfam" id="PF00528">
    <property type="entry name" value="BPD_transp_1"/>
    <property type="match status" value="1"/>
</dbReference>
<keyword evidence="4" id="KW-1003">Cell membrane</keyword>
<evidence type="ECO:0000256" key="1">
    <source>
        <dbReference type="ARBA" id="ARBA00004429"/>
    </source>
</evidence>
<feature type="domain" description="ABC transmembrane type-1" evidence="13">
    <location>
        <begin position="25"/>
        <end position="224"/>
    </location>
</feature>
<dbReference type="InterPro" id="IPR043429">
    <property type="entry name" value="ArtM/GltK/GlnP/TcyL/YhdX-like"/>
</dbReference>
<organism evidence="14 15">
    <name type="scientific">Gilliamella apicola</name>
    <dbReference type="NCBI Taxonomy" id="1196095"/>
    <lineage>
        <taxon>Bacteria</taxon>
        <taxon>Pseudomonadati</taxon>
        <taxon>Pseudomonadota</taxon>
        <taxon>Gammaproteobacteria</taxon>
        <taxon>Orbales</taxon>
        <taxon>Orbaceae</taxon>
        <taxon>Gilliamella</taxon>
    </lineage>
</organism>
<evidence type="ECO:0000256" key="3">
    <source>
        <dbReference type="ARBA" id="ARBA00022448"/>
    </source>
</evidence>
<dbReference type="EMBL" id="VMHL01000003">
    <property type="protein sequence ID" value="TSJ89554.1"/>
    <property type="molecule type" value="Genomic_DNA"/>
</dbReference>
<dbReference type="GO" id="GO:0006865">
    <property type="term" value="P:amino acid transport"/>
    <property type="evidence" value="ECO:0007669"/>
    <property type="project" value="UniProtKB-KW"/>
</dbReference>
<evidence type="ECO:0000313" key="15">
    <source>
        <dbReference type="Proteomes" id="UP000319138"/>
    </source>
</evidence>
<keyword evidence="3 12" id="KW-0813">Transport</keyword>
<sequence>MQILSWIADIPSLVLNNYHLLLSGLWLTTKITFTAVVFGIFWGTVLALMRLSNNKILNIFAKCYVNLFRSIPLLLVLLWFYLALPQVIKHVFNLPPYADVRVVSAMIAFALFEAAYYSEIIRAGINAVAKGQYHAAYALGMTKGQAMHLIILPQAFRSMVPLLLTQGIILFQDTSLVYVMSLIDLFGASVTQIGVVQGGTVKYSMIIFAAISYFIICYTASRLVNYFKKGISR</sequence>
<gene>
    <name evidence="14" type="ORF">FPQ14_08690</name>
</gene>
<comment type="caution">
    <text evidence="14">The sequence shown here is derived from an EMBL/GenBank/DDBJ whole genome shotgun (WGS) entry which is preliminary data.</text>
</comment>
<evidence type="ECO:0000259" key="13">
    <source>
        <dbReference type="PROSITE" id="PS50928"/>
    </source>
</evidence>
<keyword evidence="5 12" id="KW-0812">Transmembrane</keyword>
<proteinExistence type="inferred from homology"/>
<evidence type="ECO:0000256" key="4">
    <source>
        <dbReference type="ARBA" id="ARBA00022475"/>
    </source>
</evidence>
<comment type="function">
    <text evidence="9">Part of the ABC transporter complex GltIJKL involved in glutamate and aspartate uptake. Probably responsible for the translocation of the substrate across the membrane.</text>
</comment>
<feature type="transmembrane region" description="Helical" evidence="12">
    <location>
        <begin position="63"/>
        <end position="82"/>
    </location>
</feature>
<protein>
    <recommendedName>
        <fullName evidence="11">Glutamate/aspartate import permease protein GltK</fullName>
    </recommendedName>
</protein>
<comment type="subcellular location">
    <subcellularLocation>
        <location evidence="1">Cell inner membrane</location>
        <topology evidence="1">Multi-pass membrane protein</topology>
    </subcellularLocation>
    <subcellularLocation>
        <location evidence="12">Cell membrane</location>
        <topology evidence="12">Multi-pass membrane protein</topology>
    </subcellularLocation>
</comment>
<dbReference type="PROSITE" id="PS50928">
    <property type="entry name" value="ABC_TM1"/>
    <property type="match status" value="1"/>
</dbReference>
<dbReference type="CDD" id="cd06261">
    <property type="entry name" value="TM_PBP2"/>
    <property type="match status" value="1"/>
</dbReference>
<keyword evidence="8 12" id="KW-0472">Membrane</keyword>
<keyword evidence="6" id="KW-0029">Amino-acid transport</keyword>
<evidence type="ECO:0000256" key="8">
    <source>
        <dbReference type="ARBA" id="ARBA00023136"/>
    </source>
</evidence>
<dbReference type="NCBIfam" id="TIGR01726">
    <property type="entry name" value="HEQRo_perm_3TM"/>
    <property type="match status" value="1"/>
</dbReference>
<dbReference type="GO" id="GO:0022857">
    <property type="term" value="F:transmembrane transporter activity"/>
    <property type="evidence" value="ECO:0007669"/>
    <property type="project" value="InterPro"/>
</dbReference>
<dbReference type="Proteomes" id="UP000319138">
    <property type="component" value="Unassembled WGS sequence"/>
</dbReference>
<dbReference type="GO" id="GO:0043190">
    <property type="term" value="C:ATP-binding cassette (ABC) transporter complex"/>
    <property type="evidence" value="ECO:0007669"/>
    <property type="project" value="InterPro"/>
</dbReference>
<evidence type="ECO:0000256" key="9">
    <source>
        <dbReference type="ARBA" id="ARBA00060298"/>
    </source>
</evidence>
<reference evidence="14 15" key="1">
    <citation type="submission" date="2019-07" db="EMBL/GenBank/DDBJ databases">
        <title>Gilliamella genomes.</title>
        <authorList>
            <person name="Zheng H."/>
        </authorList>
    </citation>
    <scope>NUCLEOTIDE SEQUENCE [LARGE SCALE GENOMIC DNA]</scope>
    <source>
        <strain evidence="14 15">W8131</strain>
    </source>
</reference>
<evidence type="ECO:0000256" key="7">
    <source>
        <dbReference type="ARBA" id="ARBA00022989"/>
    </source>
</evidence>
<evidence type="ECO:0000313" key="14">
    <source>
        <dbReference type="EMBL" id="TSJ89554.1"/>
    </source>
</evidence>
<dbReference type="Gene3D" id="1.10.3720.10">
    <property type="entry name" value="MetI-like"/>
    <property type="match status" value="1"/>
</dbReference>
<feature type="transmembrane region" description="Helical" evidence="12">
    <location>
        <begin position="31"/>
        <end position="51"/>
    </location>
</feature>
<dbReference type="PANTHER" id="PTHR30614:SF1">
    <property type="entry name" value="GLUTAMATE_ASPARTATE IMPORT PERMEASE PROTEIN GLTK"/>
    <property type="match status" value="1"/>
</dbReference>
<evidence type="ECO:0000256" key="6">
    <source>
        <dbReference type="ARBA" id="ARBA00022970"/>
    </source>
</evidence>
<evidence type="ECO:0000256" key="5">
    <source>
        <dbReference type="ARBA" id="ARBA00022692"/>
    </source>
</evidence>
<accession>A0A556RL48</accession>
<dbReference type="RefSeq" id="WP_144189882.1">
    <property type="nucleotide sequence ID" value="NZ_VMHL01000003.1"/>
</dbReference>
<evidence type="ECO:0000256" key="2">
    <source>
        <dbReference type="ARBA" id="ARBA00010072"/>
    </source>
</evidence>
<evidence type="ECO:0000256" key="10">
    <source>
        <dbReference type="ARBA" id="ARBA00062718"/>
    </source>
</evidence>
<dbReference type="InterPro" id="IPR010065">
    <property type="entry name" value="AA_ABC_transptr_permease_3TM"/>
</dbReference>
<feature type="transmembrane region" description="Helical" evidence="12">
    <location>
        <begin position="102"/>
        <end position="120"/>
    </location>
</feature>
<feature type="transmembrane region" description="Helical" evidence="12">
    <location>
        <begin position="203"/>
        <end position="224"/>
    </location>
</feature>
<dbReference type="InterPro" id="IPR035906">
    <property type="entry name" value="MetI-like_sf"/>
</dbReference>
<dbReference type="PANTHER" id="PTHR30614">
    <property type="entry name" value="MEMBRANE COMPONENT OF AMINO ACID ABC TRANSPORTER"/>
    <property type="match status" value="1"/>
</dbReference>
<dbReference type="FunFam" id="1.10.3720.10:FF:000006">
    <property type="entry name" value="Glutamate/aspartate ABC transporter, permease protein GltK"/>
    <property type="match status" value="1"/>
</dbReference>
<dbReference type="SUPFAM" id="SSF161098">
    <property type="entry name" value="MetI-like"/>
    <property type="match status" value="1"/>
</dbReference>
<comment type="similarity">
    <text evidence="2">Belongs to the binding-protein-dependent transport system permease family. HisMQ subfamily.</text>
</comment>
<keyword evidence="7 12" id="KW-1133">Transmembrane helix</keyword>
<evidence type="ECO:0000256" key="12">
    <source>
        <dbReference type="RuleBase" id="RU363032"/>
    </source>
</evidence>
<comment type="subunit">
    <text evidence="10">The complex is composed of two ATP-binding proteins (GltL), two transmembrane proteins (GltJ and GltK) and a solute-binding protein (GltI).</text>
</comment>
<dbReference type="InterPro" id="IPR000515">
    <property type="entry name" value="MetI-like"/>
</dbReference>
<name>A0A556RL48_9GAMM</name>